<keyword evidence="2" id="KW-0547">Nucleotide-binding</keyword>
<dbReference type="GO" id="GO:0005886">
    <property type="term" value="C:plasma membrane"/>
    <property type="evidence" value="ECO:0007669"/>
    <property type="project" value="TreeGrafter"/>
</dbReference>
<dbReference type="InterPro" id="IPR017911">
    <property type="entry name" value="MacB-like_ATP-bd"/>
</dbReference>
<dbReference type="InterPro" id="IPR017871">
    <property type="entry name" value="ABC_transporter-like_CS"/>
</dbReference>
<dbReference type="FunFam" id="3.40.50.300:FF:000032">
    <property type="entry name" value="Export ABC transporter ATP-binding protein"/>
    <property type="match status" value="1"/>
</dbReference>
<evidence type="ECO:0000256" key="2">
    <source>
        <dbReference type="ARBA" id="ARBA00022741"/>
    </source>
</evidence>
<sequence>MSVIELKDLTKLYKQGGATIRAVDGINLSVQEGDFLVIIGPSGSGKSTLLQLLGCLDKPTGGEIKIEDKEINRLSDGKLAELRQHKLGFIFQSFNLIPTLTARQNVEAAIAKRGKGDKNKALEVLEKVGLSERANHLPSLLSGGEQQRVAVARSLINDPEIILADEPTGNLDSRTGREILDILKSLNREKKQTVIIVTHSDYAKEFANKVVEMKDGKLRLEKDKG</sequence>
<dbReference type="PANTHER" id="PTHR24220:SF86">
    <property type="entry name" value="ABC TRANSPORTER ABCH.1"/>
    <property type="match status" value="1"/>
</dbReference>
<dbReference type="STRING" id="1802593.A2172_04875"/>
<dbReference type="PROSITE" id="PS00211">
    <property type="entry name" value="ABC_TRANSPORTER_1"/>
    <property type="match status" value="1"/>
</dbReference>
<dbReference type="AlphaFoldDB" id="A0A1G1W764"/>
<dbReference type="GO" id="GO:0005524">
    <property type="term" value="F:ATP binding"/>
    <property type="evidence" value="ECO:0007669"/>
    <property type="project" value="UniProtKB-KW"/>
</dbReference>
<evidence type="ECO:0000313" key="6">
    <source>
        <dbReference type="Proteomes" id="UP000176631"/>
    </source>
</evidence>
<dbReference type="EMBL" id="MHCP01000025">
    <property type="protein sequence ID" value="OGY23513.1"/>
    <property type="molecule type" value="Genomic_DNA"/>
</dbReference>
<dbReference type="Proteomes" id="UP000176631">
    <property type="component" value="Unassembled WGS sequence"/>
</dbReference>
<dbReference type="GO" id="GO:0022857">
    <property type="term" value="F:transmembrane transporter activity"/>
    <property type="evidence" value="ECO:0007669"/>
    <property type="project" value="TreeGrafter"/>
</dbReference>
<evidence type="ECO:0000256" key="3">
    <source>
        <dbReference type="ARBA" id="ARBA00022840"/>
    </source>
</evidence>
<accession>A0A1G1W764</accession>
<organism evidence="5 6">
    <name type="scientific">Candidatus Woykebacteria bacterium RBG_13_40_15</name>
    <dbReference type="NCBI Taxonomy" id="1802593"/>
    <lineage>
        <taxon>Bacteria</taxon>
        <taxon>Candidatus Woykeibacteriota</taxon>
    </lineage>
</organism>
<dbReference type="GO" id="GO:0016887">
    <property type="term" value="F:ATP hydrolysis activity"/>
    <property type="evidence" value="ECO:0007669"/>
    <property type="project" value="InterPro"/>
</dbReference>
<reference evidence="5 6" key="1">
    <citation type="journal article" date="2016" name="Nat. Commun.">
        <title>Thousands of microbial genomes shed light on interconnected biogeochemical processes in an aquifer system.</title>
        <authorList>
            <person name="Anantharaman K."/>
            <person name="Brown C.T."/>
            <person name="Hug L.A."/>
            <person name="Sharon I."/>
            <person name="Castelle C.J."/>
            <person name="Probst A.J."/>
            <person name="Thomas B.C."/>
            <person name="Singh A."/>
            <person name="Wilkins M.J."/>
            <person name="Karaoz U."/>
            <person name="Brodie E.L."/>
            <person name="Williams K.H."/>
            <person name="Hubbard S.S."/>
            <person name="Banfield J.F."/>
        </authorList>
    </citation>
    <scope>NUCLEOTIDE SEQUENCE [LARGE SCALE GENOMIC DNA]</scope>
</reference>
<protein>
    <submittedName>
        <fullName evidence="5">Macrolide ABC transporter ATP-binding protein</fullName>
    </submittedName>
</protein>
<keyword evidence="1" id="KW-0813">Transport</keyword>
<dbReference type="InterPro" id="IPR015854">
    <property type="entry name" value="ABC_transpr_LolD-like"/>
</dbReference>
<dbReference type="Gene3D" id="3.40.50.300">
    <property type="entry name" value="P-loop containing nucleotide triphosphate hydrolases"/>
    <property type="match status" value="1"/>
</dbReference>
<comment type="caution">
    <text evidence="5">The sequence shown here is derived from an EMBL/GenBank/DDBJ whole genome shotgun (WGS) entry which is preliminary data.</text>
</comment>
<dbReference type="SUPFAM" id="SSF52540">
    <property type="entry name" value="P-loop containing nucleoside triphosphate hydrolases"/>
    <property type="match status" value="1"/>
</dbReference>
<dbReference type="GO" id="GO:0098796">
    <property type="term" value="C:membrane protein complex"/>
    <property type="evidence" value="ECO:0007669"/>
    <property type="project" value="UniProtKB-ARBA"/>
</dbReference>
<dbReference type="Pfam" id="PF00005">
    <property type="entry name" value="ABC_tran"/>
    <property type="match status" value="1"/>
</dbReference>
<dbReference type="SMART" id="SM00382">
    <property type="entry name" value="AAA"/>
    <property type="match status" value="1"/>
</dbReference>
<name>A0A1G1W764_9BACT</name>
<dbReference type="InterPro" id="IPR003439">
    <property type="entry name" value="ABC_transporter-like_ATP-bd"/>
</dbReference>
<dbReference type="InterPro" id="IPR003593">
    <property type="entry name" value="AAA+_ATPase"/>
</dbReference>
<dbReference type="PROSITE" id="PS50893">
    <property type="entry name" value="ABC_TRANSPORTER_2"/>
    <property type="match status" value="1"/>
</dbReference>
<keyword evidence="3 5" id="KW-0067">ATP-binding</keyword>
<evidence type="ECO:0000259" key="4">
    <source>
        <dbReference type="PROSITE" id="PS50893"/>
    </source>
</evidence>
<dbReference type="PANTHER" id="PTHR24220">
    <property type="entry name" value="IMPORT ATP-BINDING PROTEIN"/>
    <property type="match status" value="1"/>
</dbReference>
<gene>
    <name evidence="5" type="ORF">A2172_04875</name>
</gene>
<feature type="domain" description="ABC transporter" evidence="4">
    <location>
        <begin position="4"/>
        <end position="225"/>
    </location>
</feature>
<evidence type="ECO:0000256" key="1">
    <source>
        <dbReference type="ARBA" id="ARBA00022448"/>
    </source>
</evidence>
<proteinExistence type="predicted"/>
<dbReference type="InterPro" id="IPR027417">
    <property type="entry name" value="P-loop_NTPase"/>
</dbReference>
<dbReference type="CDD" id="cd03255">
    <property type="entry name" value="ABC_MJ0796_LolCDE_FtsE"/>
    <property type="match status" value="1"/>
</dbReference>
<evidence type="ECO:0000313" key="5">
    <source>
        <dbReference type="EMBL" id="OGY23513.1"/>
    </source>
</evidence>